<evidence type="ECO:0000259" key="1">
    <source>
        <dbReference type="Pfam" id="PF09924"/>
    </source>
</evidence>
<dbReference type="EMBL" id="VSSQ01003743">
    <property type="protein sequence ID" value="MPM22133.1"/>
    <property type="molecule type" value="Genomic_DNA"/>
</dbReference>
<comment type="caution">
    <text evidence="2">The sequence shown here is derived from an EMBL/GenBank/DDBJ whole genome shotgun (WGS) entry which is preliminary data.</text>
</comment>
<dbReference type="AlphaFoldDB" id="A0A644Y6E5"/>
<dbReference type="PANTHER" id="PTHR41373">
    <property type="entry name" value="DUF2156 DOMAIN-CONTAINING PROTEIN"/>
    <property type="match status" value="1"/>
</dbReference>
<name>A0A644Y6E5_9ZZZZ</name>
<sequence length="317" mass="36028">MPCVHFLGEVIFMIDFRTPLISDKPWVDALLSHAAELGCEYNFTNLLIWNHAFSQKFALVDGFLAVRLTGTAGCGYLWPVGQGNIKNALLELEADAKERGAPFRLICVAPAHVSELEAYYPGKFQYITDRNGADYIYDINRLADLKGKKLHAKRNHCNRMEADCPDWRYEELTPDSLAECLVVNKEWYRRAAEREGAADEVSMQSEETALTCAFSNYEALGLEGGVLRVYGEVVAFTIADRLNADTYDVHFEKAYSELPGAFSLINRELARSLRERHPELRYLNREEDMGIEGLRKSKESYYPDMMAEKLTAVKVKE</sequence>
<protein>
    <recommendedName>
        <fullName evidence="1">Phosphatidylglycerol lysyltransferase C-terminal domain-containing protein</fullName>
    </recommendedName>
</protein>
<evidence type="ECO:0000313" key="2">
    <source>
        <dbReference type="EMBL" id="MPM22133.1"/>
    </source>
</evidence>
<dbReference type="PANTHER" id="PTHR41373:SF1">
    <property type="entry name" value="PHOSPHATIDYLGLYCEROL LYSYLTRANSFERASE C-TERMINAL DOMAIN-CONTAINING PROTEIN"/>
    <property type="match status" value="1"/>
</dbReference>
<dbReference type="InterPro" id="IPR016732">
    <property type="entry name" value="UCP018688"/>
</dbReference>
<dbReference type="SUPFAM" id="SSF55729">
    <property type="entry name" value="Acyl-CoA N-acyltransferases (Nat)"/>
    <property type="match status" value="2"/>
</dbReference>
<dbReference type="Gene3D" id="3.40.630.30">
    <property type="match status" value="1"/>
</dbReference>
<accession>A0A644Y6E5</accession>
<dbReference type="PIRSF" id="PIRSF018688">
    <property type="entry name" value="UCP018688"/>
    <property type="match status" value="1"/>
</dbReference>
<reference evidence="2" key="1">
    <citation type="submission" date="2019-08" db="EMBL/GenBank/DDBJ databases">
        <authorList>
            <person name="Kucharzyk K."/>
            <person name="Murdoch R.W."/>
            <person name="Higgins S."/>
            <person name="Loffler F."/>
        </authorList>
    </citation>
    <scope>NUCLEOTIDE SEQUENCE</scope>
</reference>
<organism evidence="2">
    <name type="scientific">bioreactor metagenome</name>
    <dbReference type="NCBI Taxonomy" id="1076179"/>
    <lineage>
        <taxon>unclassified sequences</taxon>
        <taxon>metagenomes</taxon>
        <taxon>ecological metagenomes</taxon>
    </lineage>
</organism>
<dbReference type="InterPro" id="IPR016181">
    <property type="entry name" value="Acyl_CoA_acyltransferase"/>
</dbReference>
<proteinExistence type="predicted"/>
<dbReference type="Pfam" id="PF09924">
    <property type="entry name" value="LPG_synthase_C"/>
    <property type="match status" value="1"/>
</dbReference>
<dbReference type="InterPro" id="IPR024320">
    <property type="entry name" value="LPG_synthase_C"/>
</dbReference>
<gene>
    <name evidence="2" type="ORF">SDC9_68584</name>
</gene>
<feature type="domain" description="Phosphatidylglycerol lysyltransferase C-terminal" evidence="1">
    <location>
        <begin position="36"/>
        <end position="309"/>
    </location>
</feature>